<dbReference type="AlphaFoldDB" id="A0A8H7NA97"/>
<name>A0A8H7NA97_BIOOC</name>
<feature type="region of interest" description="Disordered" evidence="1">
    <location>
        <begin position="1"/>
        <end position="22"/>
    </location>
</feature>
<accession>A0A8H7NA97</accession>
<evidence type="ECO:0000256" key="1">
    <source>
        <dbReference type="SAM" id="MobiDB-lite"/>
    </source>
</evidence>
<reference evidence="2" key="1">
    <citation type="submission" date="2020-10" db="EMBL/GenBank/DDBJ databases">
        <title>High-Quality Genome Resource of Clonostachys rosea strain S41 by Oxford Nanopore Long-Read Sequencing.</title>
        <authorList>
            <person name="Wang H."/>
        </authorList>
    </citation>
    <scope>NUCLEOTIDE SEQUENCE</scope>
    <source>
        <strain evidence="2">S41</strain>
    </source>
</reference>
<comment type="caution">
    <text evidence="2">The sequence shown here is derived from an EMBL/GenBank/DDBJ whole genome shotgun (WGS) entry which is preliminary data.</text>
</comment>
<evidence type="ECO:0000313" key="3">
    <source>
        <dbReference type="Proteomes" id="UP000616885"/>
    </source>
</evidence>
<dbReference type="EMBL" id="JADCTT010000005">
    <property type="protein sequence ID" value="KAF9751998.1"/>
    <property type="molecule type" value="Genomic_DNA"/>
</dbReference>
<evidence type="ECO:0000313" key="2">
    <source>
        <dbReference type="EMBL" id="KAF9751998.1"/>
    </source>
</evidence>
<sequence>MLPAAYAPSPLQNPDLVPDPSQSRTLLPGRDIVIVPPVFCCCFLFSPSSAPHDFALLSCSSASRCFFSTRDVGLGRESIRPSHCPPRAPWREHMHHFLPAAQAMSHPLVG</sequence>
<protein>
    <submittedName>
        <fullName evidence="2">Uncharacterized protein</fullName>
    </submittedName>
</protein>
<organism evidence="2 3">
    <name type="scientific">Bionectria ochroleuca</name>
    <name type="common">Gliocladium roseum</name>
    <dbReference type="NCBI Taxonomy" id="29856"/>
    <lineage>
        <taxon>Eukaryota</taxon>
        <taxon>Fungi</taxon>
        <taxon>Dikarya</taxon>
        <taxon>Ascomycota</taxon>
        <taxon>Pezizomycotina</taxon>
        <taxon>Sordariomycetes</taxon>
        <taxon>Hypocreomycetidae</taxon>
        <taxon>Hypocreales</taxon>
        <taxon>Bionectriaceae</taxon>
        <taxon>Clonostachys</taxon>
    </lineage>
</organism>
<gene>
    <name evidence="2" type="ORF">IM811_013792</name>
</gene>
<dbReference type="Proteomes" id="UP000616885">
    <property type="component" value="Unassembled WGS sequence"/>
</dbReference>
<proteinExistence type="predicted"/>